<comment type="subcellular location">
    <subcellularLocation>
        <location evidence="2">Secreted</location>
    </subcellularLocation>
</comment>
<keyword evidence="22" id="KW-1185">Reference proteome</keyword>
<dbReference type="OrthoDB" id="416222at2759"/>
<keyword evidence="12" id="KW-0326">Glycosidase</keyword>
<dbReference type="Gene3D" id="3.40.50.1700">
    <property type="entry name" value="Glycoside hydrolase family 3 C-terminal domain"/>
    <property type="match status" value="1"/>
</dbReference>
<feature type="signal peptide" evidence="19">
    <location>
        <begin position="1"/>
        <end position="19"/>
    </location>
</feature>
<accession>A0A8H6RCE2</accession>
<gene>
    <name evidence="21" type="ORF">HII31_10036</name>
</gene>
<evidence type="ECO:0000256" key="3">
    <source>
        <dbReference type="ARBA" id="ARBA00004987"/>
    </source>
</evidence>
<dbReference type="GO" id="GO:0008422">
    <property type="term" value="F:beta-glucosidase activity"/>
    <property type="evidence" value="ECO:0007669"/>
    <property type="project" value="UniProtKB-EC"/>
</dbReference>
<evidence type="ECO:0000256" key="16">
    <source>
        <dbReference type="ARBA" id="ARBA00041276"/>
    </source>
</evidence>
<dbReference type="SUPFAM" id="SSF51445">
    <property type="entry name" value="(Trans)glycosidases"/>
    <property type="match status" value="1"/>
</dbReference>
<keyword evidence="13" id="KW-0624">Polysaccharide degradation</keyword>
<evidence type="ECO:0000256" key="18">
    <source>
        <dbReference type="ARBA" id="ARBA00041808"/>
    </source>
</evidence>
<comment type="caution">
    <text evidence="21">The sequence shown here is derived from an EMBL/GenBank/DDBJ whole genome shotgun (WGS) entry which is preliminary data.</text>
</comment>
<dbReference type="PANTHER" id="PTHR42715:SF12">
    <property type="entry name" value="BETA-GLUCOSIDASE G-RELATED"/>
    <property type="match status" value="1"/>
</dbReference>
<name>A0A8H6RCE2_9PEZI</name>
<keyword evidence="10" id="KW-0325">Glycoprotein</keyword>
<evidence type="ECO:0000256" key="2">
    <source>
        <dbReference type="ARBA" id="ARBA00004613"/>
    </source>
</evidence>
<evidence type="ECO:0000256" key="5">
    <source>
        <dbReference type="ARBA" id="ARBA00012744"/>
    </source>
</evidence>
<dbReference type="Pfam" id="PF01915">
    <property type="entry name" value="Glyco_hydro_3_C"/>
    <property type="match status" value="1"/>
</dbReference>
<dbReference type="GO" id="GO:0005576">
    <property type="term" value="C:extracellular region"/>
    <property type="evidence" value="ECO:0007669"/>
    <property type="project" value="UniProtKB-SubCell"/>
</dbReference>
<dbReference type="Gene3D" id="2.60.40.10">
    <property type="entry name" value="Immunoglobulins"/>
    <property type="match status" value="1"/>
</dbReference>
<comment type="pathway">
    <text evidence="3">Glycan metabolism; cellulose degradation.</text>
</comment>
<evidence type="ECO:0000256" key="10">
    <source>
        <dbReference type="ARBA" id="ARBA00023180"/>
    </source>
</evidence>
<dbReference type="InterPro" id="IPR036962">
    <property type="entry name" value="Glyco_hydro_3_N_sf"/>
</dbReference>
<evidence type="ECO:0000256" key="12">
    <source>
        <dbReference type="ARBA" id="ARBA00023295"/>
    </source>
</evidence>
<evidence type="ECO:0000256" key="8">
    <source>
        <dbReference type="ARBA" id="ARBA00022801"/>
    </source>
</evidence>
<evidence type="ECO:0000256" key="7">
    <source>
        <dbReference type="ARBA" id="ARBA00022729"/>
    </source>
</evidence>
<comment type="catalytic activity">
    <reaction evidence="1">
        <text>Hydrolysis of terminal, non-reducing beta-D-glucosyl residues with release of beta-D-glucose.</text>
        <dbReference type="EC" id="3.2.1.21"/>
    </reaction>
</comment>
<dbReference type="PRINTS" id="PR00133">
    <property type="entry name" value="GLHYDRLASE3"/>
</dbReference>
<evidence type="ECO:0000256" key="6">
    <source>
        <dbReference type="ARBA" id="ARBA00022525"/>
    </source>
</evidence>
<dbReference type="SMART" id="SM01217">
    <property type="entry name" value="Fn3_like"/>
    <property type="match status" value="1"/>
</dbReference>
<dbReference type="GO" id="GO:0030245">
    <property type="term" value="P:cellulose catabolic process"/>
    <property type="evidence" value="ECO:0007669"/>
    <property type="project" value="UniProtKB-KW"/>
</dbReference>
<evidence type="ECO:0000313" key="22">
    <source>
        <dbReference type="Proteomes" id="UP000660729"/>
    </source>
</evidence>
<dbReference type="SUPFAM" id="SSF52279">
    <property type="entry name" value="Beta-D-glucan exohydrolase, C-terminal domain"/>
    <property type="match status" value="1"/>
</dbReference>
<dbReference type="InterPro" id="IPR026891">
    <property type="entry name" value="Fn3-like"/>
</dbReference>
<evidence type="ECO:0000256" key="1">
    <source>
        <dbReference type="ARBA" id="ARBA00000448"/>
    </source>
</evidence>
<protein>
    <recommendedName>
        <fullName evidence="15">Probable beta-glucosidase G</fullName>
        <ecNumber evidence="5">3.2.1.21</ecNumber>
    </recommendedName>
    <alternativeName>
        <fullName evidence="16">Beta-D-glucoside glucohydrolase G</fullName>
    </alternativeName>
    <alternativeName>
        <fullName evidence="17">Cellobiase G</fullName>
    </alternativeName>
    <alternativeName>
        <fullName evidence="18">Gentiobiase G</fullName>
    </alternativeName>
</protein>
<dbReference type="InterPro" id="IPR002772">
    <property type="entry name" value="Glyco_hydro_3_C"/>
</dbReference>
<keyword evidence="6" id="KW-0964">Secreted</keyword>
<keyword evidence="7 19" id="KW-0732">Signal</keyword>
<dbReference type="InterPro" id="IPR017853">
    <property type="entry name" value="GH"/>
</dbReference>
<dbReference type="FunFam" id="2.60.40.10:FF:000757">
    <property type="entry name" value="Beta-glucosidase G"/>
    <property type="match status" value="1"/>
</dbReference>
<keyword evidence="8" id="KW-0378">Hydrolase</keyword>
<dbReference type="Gene3D" id="3.20.20.300">
    <property type="entry name" value="Glycoside hydrolase, family 3, N-terminal domain"/>
    <property type="match status" value="1"/>
</dbReference>
<reference evidence="21" key="1">
    <citation type="submission" date="2020-04" db="EMBL/GenBank/DDBJ databases">
        <title>Draft genome resource of the tomato pathogen Pseudocercospora fuligena.</title>
        <authorList>
            <person name="Zaccaron A."/>
        </authorList>
    </citation>
    <scope>NUCLEOTIDE SEQUENCE</scope>
    <source>
        <strain evidence="21">PF001</strain>
    </source>
</reference>
<dbReference type="InterPro" id="IPR036881">
    <property type="entry name" value="Glyco_hydro_3_C_sf"/>
</dbReference>
<proteinExistence type="inferred from homology"/>
<comment type="function">
    <text evidence="14">Beta-glucosidases are one of a number of cellulolytic enzymes involved in the degradation of cellulosic biomass. Catalyzes the last step releasing glucose from the inhibitory cellobiose.</text>
</comment>
<dbReference type="EMBL" id="JABCIY010000209">
    <property type="protein sequence ID" value="KAF7188374.1"/>
    <property type="molecule type" value="Genomic_DNA"/>
</dbReference>
<dbReference type="InterPro" id="IPR050288">
    <property type="entry name" value="Cellulose_deg_GH3"/>
</dbReference>
<dbReference type="Pfam" id="PF14310">
    <property type="entry name" value="Fn3-like"/>
    <property type="match status" value="1"/>
</dbReference>
<evidence type="ECO:0000256" key="15">
    <source>
        <dbReference type="ARBA" id="ARBA00039579"/>
    </source>
</evidence>
<dbReference type="InterPro" id="IPR001764">
    <property type="entry name" value="Glyco_hydro_3_N"/>
</dbReference>
<organism evidence="21 22">
    <name type="scientific">Pseudocercospora fuligena</name>
    <dbReference type="NCBI Taxonomy" id="685502"/>
    <lineage>
        <taxon>Eukaryota</taxon>
        <taxon>Fungi</taxon>
        <taxon>Dikarya</taxon>
        <taxon>Ascomycota</taxon>
        <taxon>Pezizomycotina</taxon>
        <taxon>Dothideomycetes</taxon>
        <taxon>Dothideomycetidae</taxon>
        <taxon>Mycosphaerellales</taxon>
        <taxon>Mycosphaerellaceae</taxon>
        <taxon>Pseudocercospora</taxon>
    </lineage>
</organism>
<dbReference type="Pfam" id="PF00933">
    <property type="entry name" value="Glyco_hydro_3"/>
    <property type="match status" value="1"/>
</dbReference>
<keyword evidence="11" id="KW-0119">Carbohydrate metabolism</keyword>
<dbReference type="FunFam" id="3.20.20.300:FF:000002">
    <property type="entry name" value="Probable beta-glucosidase"/>
    <property type="match status" value="1"/>
</dbReference>
<comment type="similarity">
    <text evidence="4">Belongs to the glycosyl hydrolase 3 family.</text>
</comment>
<keyword evidence="9" id="KW-0136">Cellulose degradation</keyword>
<dbReference type="PANTHER" id="PTHR42715">
    <property type="entry name" value="BETA-GLUCOSIDASE"/>
    <property type="match status" value="1"/>
</dbReference>
<evidence type="ECO:0000313" key="21">
    <source>
        <dbReference type="EMBL" id="KAF7188374.1"/>
    </source>
</evidence>
<evidence type="ECO:0000256" key="17">
    <source>
        <dbReference type="ARBA" id="ARBA00041601"/>
    </source>
</evidence>
<evidence type="ECO:0000256" key="9">
    <source>
        <dbReference type="ARBA" id="ARBA00023001"/>
    </source>
</evidence>
<evidence type="ECO:0000256" key="4">
    <source>
        <dbReference type="ARBA" id="ARBA00005336"/>
    </source>
</evidence>
<feature type="chain" id="PRO_5034654391" description="Probable beta-glucosidase G" evidence="19">
    <location>
        <begin position="20"/>
        <end position="798"/>
    </location>
</feature>
<dbReference type="Proteomes" id="UP000660729">
    <property type="component" value="Unassembled WGS sequence"/>
</dbReference>
<evidence type="ECO:0000259" key="20">
    <source>
        <dbReference type="SMART" id="SM01217"/>
    </source>
</evidence>
<feature type="domain" description="Fibronectin type III-like" evidence="20">
    <location>
        <begin position="710"/>
        <end position="782"/>
    </location>
</feature>
<evidence type="ECO:0000256" key="19">
    <source>
        <dbReference type="SAM" id="SignalP"/>
    </source>
</evidence>
<sequence>MTILQVLTILLGAASVAAAQETPQINYPGRPWVPAEYSTSPEVLPSPKTTGTGWETSFQQATDFVSNLTLEEKIQIITGTSGPCVGNIAPIPRLSFSGLCLQDGPLAIRQADYASVFPAGLTVAASWDRKLARKRGQDLGEEFRGKGAHVILGPVAGPLGRSSRGGRNWEGFSPDPYLTGILFEESILGVQERGVQVCGKHYIGNEQEVHRVPVVDGTKAAGTSFAAVSANIDDQTMHEVYLWPFANAVKQGMSSIMCSYNRLNSTYGCENSKTLNGLLKEELGFQGWVVSDWGATHSSYQAANAGLDMTMPGWIYENGRGSSWFGANATLIVQNKTLSMNRLDDMCLRIMIPSSDLNNINPSIFNYSFPVGPSHVDVRADHAEHIRELGAAGIVLLKNLNETLPLKHPKNIAVIGNAAADITTGLYPEQDADAYVLGWDIGTQPLGGGSGSGRFSYVVSPLEAIKARAKAQKNNALVQYVLNNSVITNADGFTVFYPPPEVCLVFLKSWAREGYDRPSLLVDWNGTALVEKVASQCSNTVVVTNSVGVNVLAFADNPNVTAILAAHLGGQEQGNSIVDVLWGSTKPSGKLPYTIPLREEDFAFSDITNSTELLASADPNAWQSNFEERLLIDYRWFDYHNLTVQYEFGFGLSYTTFSVGNLKVKRLGSGSIPAIPPNSETMPGGNPELWKVVYEVKVTVTNTGSVLGDAVPQLYVGLPQPNDGNPVPVKVLRGFEKVKLGPGQVKEVKFELMRRDLSYWDVMTQQWMIAPGEIKMMVGLSSRDIQATASLWPLKEYI</sequence>
<evidence type="ECO:0000256" key="11">
    <source>
        <dbReference type="ARBA" id="ARBA00023277"/>
    </source>
</evidence>
<dbReference type="InterPro" id="IPR013783">
    <property type="entry name" value="Ig-like_fold"/>
</dbReference>
<dbReference type="EC" id="3.2.1.21" evidence="5"/>
<evidence type="ECO:0000256" key="13">
    <source>
        <dbReference type="ARBA" id="ARBA00023326"/>
    </source>
</evidence>
<evidence type="ECO:0000256" key="14">
    <source>
        <dbReference type="ARBA" id="ARBA00024983"/>
    </source>
</evidence>
<dbReference type="AlphaFoldDB" id="A0A8H6RCE2"/>